<proteinExistence type="predicted"/>
<dbReference type="PANTHER" id="PTHR34661:SF8">
    <property type="entry name" value="ALPHA-CRYSTALLIN DOMAIN-CONTAINING PROTEIN 22.3"/>
    <property type="match status" value="1"/>
</dbReference>
<gene>
    <name evidence="2" type="ORF">CEURO_LOCUS9963</name>
</gene>
<feature type="region of interest" description="Disordered" evidence="1">
    <location>
        <begin position="474"/>
        <end position="525"/>
    </location>
</feature>
<name>A0A9P0Z2Y4_CUSEU</name>
<evidence type="ECO:0000256" key="1">
    <source>
        <dbReference type="SAM" id="MobiDB-lite"/>
    </source>
</evidence>
<comment type="caution">
    <text evidence="2">The sequence shown here is derived from an EMBL/GenBank/DDBJ whole genome shotgun (WGS) entry which is preliminary data.</text>
</comment>
<dbReference type="EMBL" id="CAMAPE010000019">
    <property type="protein sequence ID" value="CAH9087196.1"/>
    <property type="molecule type" value="Genomic_DNA"/>
</dbReference>
<evidence type="ECO:0000313" key="3">
    <source>
        <dbReference type="Proteomes" id="UP001152484"/>
    </source>
</evidence>
<dbReference type="Proteomes" id="UP001152484">
    <property type="component" value="Unassembled WGS sequence"/>
</dbReference>
<feature type="region of interest" description="Disordered" evidence="1">
    <location>
        <begin position="344"/>
        <end position="363"/>
    </location>
</feature>
<evidence type="ECO:0000313" key="2">
    <source>
        <dbReference type="EMBL" id="CAH9087196.1"/>
    </source>
</evidence>
<keyword evidence="3" id="KW-1185">Reference proteome</keyword>
<dbReference type="PANTHER" id="PTHR34661">
    <property type="entry name" value="INCREASED DNA METHYLATION 3"/>
    <property type="match status" value="1"/>
</dbReference>
<feature type="compositionally biased region" description="Basic and acidic residues" evidence="1">
    <location>
        <begin position="184"/>
        <end position="204"/>
    </location>
</feature>
<dbReference type="AlphaFoldDB" id="A0A9P0Z2Y4"/>
<dbReference type="InterPro" id="IPR039321">
    <property type="entry name" value="IDM2/3-like"/>
</dbReference>
<feature type="region of interest" description="Disordered" evidence="1">
    <location>
        <begin position="180"/>
        <end position="207"/>
    </location>
</feature>
<feature type="compositionally biased region" description="Polar residues" evidence="1">
    <location>
        <begin position="1"/>
        <end position="10"/>
    </location>
</feature>
<sequence length="525" mass="56213">MGQGDESNGTDPKKRAQSVIDVAPLRTVPYTGPLPTYGPVEGYKTSSTSSENDESSENASTQPAMVYFTDLSTPEEKTSLFAAASAKAGSLITGTALMGKVGNPIGAVDILESDTKYLFRVSLPGVSADAGASMDVRNFAGMEKKAAKEPKKETSIQKPVDDFFLKGSEPSTVPVDAAAAAKRKATDKDVAPVEKKPKKGDAGKKAPPVRIVDEHSTFEPVAVAATTPSDPPSGDFPGETVQFSLVRGTAVMHDTVDPKTFLRGITSEIDRAALDTYDDDALENKILRSSLTACIALGEQARRGKELRLEKAQQDEQLKKLVHDNVDAVRQIAKLEEDLRQARAKSERARVEGQAEGKSEAEKTAAEVAKKAAEDAEAAKAEAVVKAQEEADATFIAKGWRAEGRKQWVASVVEASVDEWVAGPGAMWLTRKGIEYYDGGEFFTQALIYRRLARHYGVDPKDFDPAAYGLPPLQPDVRIPLPNDVERPDLEDSVLMQEAEDDDAEAGGDVTSKLAEGGAAEVADS</sequence>
<dbReference type="GO" id="GO:0005634">
    <property type="term" value="C:nucleus"/>
    <property type="evidence" value="ECO:0007669"/>
    <property type="project" value="TreeGrafter"/>
</dbReference>
<accession>A0A9P0Z2Y4</accession>
<organism evidence="2 3">
    <name type="scientific">Cuscuta europaea</name>
    <name type="common">European dodder</name>
    <dbReference type="NCBI Taxonomy" id="41803"/>
    <lineage>
        <taxon>Eukaryota</taxon>
        <taxon>Viridiplantae</taxon>
        <taxon>Streptophyta</taxon>
        <taxon>Embryophyta</taxon>
        <taxon>Tracheophyta</taxon>
        <taxon>Spermatophyta</taxon>
        <taxon>Magnoliopsida</taxon>
        <taxon>eudicotyledons</taxon>
        <taxon>Gunneridae</taxon>
        <taxon>Pentapetalae</taxon>
        <taxon>asterids</taxon>
        <taxon>lamiids</taxon>
        <taxon>Solanales</taxon>
        <taxon>Convolvulaceae</taxon>
        <taxon>Cuscuteae</taxon>
        <taxon>Cuscuta</taxon>
        <taxon>Cuscuta subgen. Cuscuta</taxon>
    </lineage>
</organism>
<protein>
    <submittedName>
        <fullName evidence="2">Uncharacterized protein</fullName>
    </submittedName>
</protein>
<feature type="region of interest" description="Disordered" evidence="1">
    <location>
        <begin position="1"/>
        <end position="63"/>
    </location>
</feature>
<reference evidence="2" key="1">
    <citation type="submission" date="2022-07" db="EMBL/GenBank/DDBJ databases">
        <authorList>
            <person name="Macas J."/>
            <person name="Novak P."/>
            <person name="Neumann P."/>
        </authorList>
    </citation>
    <scope>NUCLEOTIDE SEQUENCE</scope>
</reference>